<dbReference type="AlphaFoldDB" id="A0A0C2A4X6"/>
<sequence>MICACAKVARVDCIVDLDGDFWKLAPRINIAVMAPEQFRPKQLSFGPSDDSAE</sequence>
<comment type="caution">
    <text evidence="1">The sequence shown here is derived from an EMBL/GenBank/DDBJ whole genome shotgun (WGS) entry which is preliminary data.</text>
</comment>
<reference evidence="1 2" key="1">
    <citation type="submission" date="2014-12" db="EMBL/GenBank/DDBJ databases">
        <title>Genome assembly of Enhygromyxa salina DSM 15201.</title>
        <authorList>
            <person name="Sharma G."/>
            <person name="Subramanian S."/>
        </authorList>
    </citation>
    <scope>NUCLEOTIDE SEQUENCE [LARGE SCALE GENOMIC DNA]</scope>
    <source>
        <strain evidence="1 2">DSM 15201</strain>
    </source>
</reference>
<dbReference type="Proteomes" id="UP000031599">
    <property type="component" value="Unassembled WGS sequence"/>
</dbReference>
<name>A0A0C2A4X6_9BACT</name>
<organism evidence="1 2">
    <name type="scientific">Enhygromyxa salina</name>
    <dbReference type="NCBI Taxonomy" id="215803"/>
    <lineage>
        <taxon>Bacteria</taxon>
        <taxon>Pseudomonadati</taxon>
        <taxon>Myxococcota</taxon>
        <taxon>Polyangia</taxon>
        <taxon>Nannocystales</taxon>
        <taxon>Nannocystaceae</taxon>
        <taxon>Enhygromyxa</taxon>
    </lineage>
</organism>
<evidence type="ECO:0000313" key="2">
    <source>
        <dbReference type="Proteomes" id="UP000031599"/>
    </source>
</evidence>
<accession>A0A0C2A4X6</accession>
<dbReference type="EMBL" id="JMCC02000011">
    <property type="protein sequence ID" value="KIG18463.1"/>
    <property type="molecule type" value="Genomic_DNA"/>
</dbReference>
<evidence type="ECO:0000313" key="1">
    <source>
        <dbReference type="EMBL" id="KIG18463.1"/>
    </source>
</evidence>
<protein>
    <submittedName>
        <fullName evidence="1">Uncharacterized protein</fullName>
    </submittedName>
</protein>
<gene>
    <name evidence="1" type="ORF">DB30_00748</name>
</gene>
<proteinExistence type="predicted"/>